<keyword evidence="1" id="KW-0472">Membrane</keyword>
<protein>
    <submittedName>
        <fullName evidence="2">Uncharacterized protein</fullName>
    </submittedName>
</protein>
<keyword evidence="3" id="KW-1185">Reference proteome</keyword>
<feature type="transmembrane region" description="Helical" evidence="1">
    <location>
        <begin position="98"/>
        <end position="116"/>
    </location>
</feature>
<evidence type="ECO:0000313" key="3">
    <source>
        <dbReference type="Proteomes" id="UP000435187"/>
    </source>
</evidence>
<dbReference type="Proteomes" id="UP000435187">
    <property type="component" value="Unassembled WGS sequence"/>
</dbReference>
<dbReference type="RefSeq" id="WP_153833734.1">
    <property type="nucleotide sequence ID" value="NZ_JBHUMW010000007.1"/>
</dbReference>
<dbReference type="InterPro" id="IPR048147">
    <property type="entry name" value="CBO0543-like"/>
</dbReference>
<comment type="caution">
    <text evidence="2">The sequence shown here is derived from an EMBL/GenBank/DDBJ whole genome shotgun (WGS) entry which is preliminary data.</text>
</comment>
<organism evidence="2 3">
    <name type="scientific">Gracilibacillus thailandensis</name>
    <dbReference type="NCBI Taxonomy" id="563735"/>
    <lineage>
        <taxon>Bacteria</taxon>
        <taxon>Bacillati</taxon>
        <taxon>Bacillota</taxon>
        <taxon>Bacilli</taxon>
        <taxon>Bacillales</taxon>
        <taxon>Bacillaceae</taxon>
        <taxon>Gracilibacillus</taxon>
    </lineage>
</organism>
<dbReference type="NCBIfam" id="NF041644">
    <property type="entry name" value="CBO0543_fam"/>
    <property type="match status" value="1"/>
</dbReference>
<evidence type="ECO:0000313" key="2">
    <source>
        <dbReference type="EMBL" id="MRI64842.1"/>
    </source>
</evidence>
<keyword evidence="1" id="KW-0812">Transmembrane</keyword>
<proteinExistence type="predicted"/>
<feature type="transmembrane region" description="Helical" evidence="1">
    <location>
        <begin position="123"/>
        <end position="142"/>
    </location>
</feature>
<name>A0A6N7QUP0_9BACI</name>
<dbReference type="EMBL" id="WJEE01000001">
    <property type="protein sequence ID" value="MRI64842.1"/>
    <property type="molecule type" value="Genomic_DNA"/>
</dbReference>
<keyword evidence="1" id="KW-1133">Transmembrane helix</keyword>
<dbReference type="AlphaFoldDB" id="A0A6N7QUP0"/>
<reference evidence="2 3" key="1">
    <citation type="submission" date="2019-10" db="EMBL/GenBank/DDBJ databases">
        <title>Gracilibacillus salitolerans sp. nov., a moderate halophile isolated from a saline soil in northwest China.</title>
        <authorList>
            <person name="Gan L."/>
        </authorList>
    </citation>
    <scope>NUCLEOTIDE SEQUENCE [LARGE SCALE GENOMIC DNA]</scope>
    <source>
        <strain evidence="2 3">TP2-8</strain>
    </source>
</reference>
<gene>
    <name evidence="2" type="ORF">GH885_00595</name>
</gene>
<accession>A0A6N7QUP0</accession>
<sequence>MNYPPFEEILDLQYKLAEYRKQYWIEHDLFTWQWWLLLLVFIIPWVIWYKVIPKEKKAECLSYGLLLGFLASQLDEIGINSGAWAYSYQLTQLNRGLNPYNFSFIPVAYMIAYYYFPKWKHFILANVAIAILAAFITEPILTKMGIYKTFYWKSIYSFPIYILLPIIFRFLMYYILEHNKRENAT</sequence>
<feature type="transmembrane region" description="Helical" evidence="1">
    <location>
        <begin position="154"/>
        <end position="176"/>
    </location>
</feature>
<evidence type="ECO:0000256" key="1">
    <source>
        <dbReference type="SAM" id="Phobius"/>
    </source>
</evidence>
<feature type="transmembrane region" description="Helical" evidence="1">
    <location>
        <begin position="32"/>
        <end position="51"/>
    </location>
</feature>